<dbReference type="InterPro" id="IPR013604">
    <property type="entry name" value="7TM_chemorcpt"/>
</dbReference>
<comment type="subcellular location">
    <subcellularLocation>
        <location evidence="1">Cell membrane</location>
        <topology evidence="1">Multi-pass membrane protein</topology>
    </subcellularLocation>
</comment>
<accession>A0ABM3FNB6</accession>
<evidence type="ECO:0000256" key="1">
    <source>
        <dbReference type="ARBA" id="ARBA00004651"/>
    </source>
</evidence>
<protein>
    <submittedName>
        <fullName evidence="10">Gustatory receptor 28b</fullName>
    </submittedName>
</protein>
<name>A0ABM3FNB6_NEOLC</name>
<evidence type="ECO:0000256" key="2">
    <source>
        <dbReference type="ARBA" id="ARBA00022475"/>
    </source>
</evidence>
<keyword evidence="3 8" id="KW-0812">Transmembrane</keyword>
<keyword evidence="5 8" id="KW-0472">Membrane</keyword>
<gene>
    <name evidence="10" type="primary">LOC124293280</name>
</gene>
<organism evidence="9 10">
    <name type="scientific">Neodiprion lecontei</name>
    <name type="common">Redheaded pine sawfly</name>
    <dbReference type="NCBI Taxonomy" id="441921"/>
    <lineage>
        <taxon>Eukaryota</taxon>
        <taxon>Metazoa</taxon>
        <taxon>Ecdysozoa</taxon>
        <taxon>Arthropoda</taxon>
        <taxon>Hexapoda</taxon>
        <taxon>Insecta</taxon>
        <taxon>Pterygota</taxon>
        <taxon>Neoptera</taxon>
        <taxon>Endopterygota</taxon>
        <taxon>Hymenoptera</taxon>
        <taxon>Tenthredinoidea</taxon>
        <taxon>Diprionidae</taxon>
        <taxon>Diprioninae</taxon>
        <taxon>Neodiprion</taxon>
    </lineage>
</organism>
<dbReference type="PANTHER" id="PTHR21143">
    <property type="entry name" value="INVERTEBRATE GUSTATORY RECEPTOR"/>
    <property type="match status" value="1"/>
</dbReference>
<evidence type="ECO:0000256" key="5">
    <source>
        <dbReference type="ARBA" id="ARBA00023136"/>
    </source>
</evidence>
<evidence type="ECO:0000256" key="7">
    <source>
        <dbReference type="ARBA" id="ARBA00023224"/>
    </source>
</evidence>
<feature type="transmembrane region" description="Helical" evidence="8">
    <location>
        <begin position="12"/>
        <end position="32"/>
    </location>
</feature>
<keyword evidence="4 8" id="KW-1133">Transmembrane helix</keyword>
<keyword evidence="6 10" id="KW-0675">Receptor</keyword>
<evidence type="ECO:0000256" key="3">
    <source>
        <dbReference type="ARBA" id="ARBA00022692"/>
    </source>
</evidence>
<reference evidence="10" key="1">
    <citation type="submission" date="2025-08" db="UniProtKB">
        <authorList>
            <consortium name="RefSeq"/>
        </authorList>
    </citation>
    <scope>IDENTIFICATION</scope>
    <source>
        <tissue evidence="10">Thorax and Abdomen</tissue>
    </source>
</reference>
<evidence type="ECO:0000256" key="4">
    <source>
        <dbReference type="ARBA" id="ARBA00022989"/>
    </source>
</evidence>
<dbReference type="GeneID" id="124293280"/>
<dbReference type="RefSeq" id="XP_046589515.1">
    <property type="nucleotide sequence ID" value="XM_046733559.1"/>
</dbReference>
<evidence type="ECO:0000256" key="6">
    <source>
        <dbReference type="ARBA" id="ARBA00023170"/>
    </source>
</evidence>
<evidence type="ECO:0000256" key="8">
    <source>
        <dbReference type="SAM" id="Phobius"/>
    </source>
</evidence>
<dbReference type="PANTHER" id="PTHR21143:SF133">
    <property type="entry name" value="GUSTATORY AND PHEROMONE RECEPTOR 32A-RELATED"/>
    <property type="match status" value="1"/>
</dbReference>
<keyword evidence="7" id="KW-0807">Transducer</keyword>
<evidence type="ECO:0000313" key="10">
    <source>
        <dbReference type="RefSeq" id="XP_046589515.1"/>
    </source>
</evidence>
<proteinExistence type="predicted"/>
<evidence type="ECO:0000313" key="9">
    <source>
        <dbReference type="Proteomes" id="UP000829291"/>
    </source>
</evidence>
<sequence length="125" mass="13464">MVSDSSDERSDAGGFLSFALFNCIQVMVLVLLCSTTTTQARRAGKLIHKFTFSELDTGLEDVIQLFSLQLYHEKIEFSGLGLFRLDPSLVQLIAASVTGYLVILAQFDAGAANATIRNGANSSLA</sequence>
<keyword evidence="9" id="KW-1185">Reference proteome</keyword>
<dbReference type="Pfam" id="PF08395">
    <property type="entry name" value="7tm_7"/>
    <property type="match status" value="1"/>
</dbReference>
<dbReference type="Proteomes" id="UP000829291">
    <property type="component" value="Chromosome 1"/>
</dbReference>
<keyword evidence="2" id="KW-1003">Cell membrane</keyword>